<keyword evidence="2" id="KW-1185">Reference proteome</keyword>
<reference evidence="1 2" key="1">
    <citation type="submission" date="2014-10" db="EMBL/GenBank/DDBJ databases">
        <title>Genome sequence of Erwinia typographi M043b.</title>
        <authorList>
            <person name="Chan K.-G."/>
            <person name="Tan W.-S."/>
        </authorList>
    </citation>
    <scope>NUCLEOTIDE SEQUENCE [LARGE SCALE GENOMIC DNA]</scope>
    <source>
        <strain evidence="1 2">M043b</strain>
    </source>
</reference>
<name>A0A0A3Z8Z3_9GAMM</name>
<gene>
    <name evidence="1" type="ORF">NG99_10460</name>
</gene>
<dbReference type="Proteomes" id="UP000030351">
    <property type="component" value="Unassembled WGS sequence"/>
</dbReference>
<evidence type="ECO:0000313" key="2">
    <source>
        <dbReference type="Proteomes" id="UP000030351"/>
    </source>
</evidence>
<sequence length="76" mass="8460">MSAYDNSVNPDFFRNMLYLKDNSLSVDQCVNQTAGTTVNRLVTQLAALQDQVNTHVSELIHRVFLSVLEASDESGQ</sequence>
<dbReference type="RefSeq" id="WP_034891925.1">
    <property type="nucleotide sequence ID" value="NZ_JRUQ01000029.1"/>
</dbReference>
<dbReference type="EMBL" id="JRUQ01000029">
    <property type="protein sequence ID" value="KGT94254.1"/>
    <property type="molecule type" value="Genomic_DNA"/>
</dbReference>
<accession>A0A0A3Z8Z3</accession>
<dbReference type="AlphaFoldDB" id="A0A0A3Z8Z3"/>
<comment type="caution">
    <text evidence="1">The sequence shown here is derived from an EMBL/GenBank/DDBJ whole genome shotgun (WGS) entry which is preliminary data.</text>
</comment>
<proteinExistence type="predicted"/>
<protein>
    <submittedName>
        <fullName evidence="1">Uncharacterized protein</fullName>
    </submittedName>
</protein>
<organism evidence="1 2">
    <name type="scientific">Erwinia typographi</name>
    <dbReference type="NCBI Taxonomy" id="371042"/>
    <lineage>
        <taxon>Bacteria</taxon>
        <taxon>Pseudomonadati</taxon>
        <taxon>Pseudomonadota</taxon>
        <taxon>Gammaproteobacteria</taxon>
        <taxon>Enterobacterales</taxon>
        <taxon>Erwiniaceae</taxon>
        <taxon>Erwinia</taxon>
    </lineage>
</organism>
<evidence type="ECO:0000313" key="1">
    <source>
        <dbReference type="EMBL" id="KGT94254.1"/>
    </source>
</evidence>